<evidence type="ECO:0000256" key="6">
    <source>
        <dbReference type="ARBA" id="ARBA00037066"/>
    </source>
</evidence>
<dbReference type="Gene3D" id="3.40.50.300">
    <property type="entry name" value="P-loop containing nucleotide triphosphate hydrolases"/>
    <property type="match status" value="1"/>
</dbReference>
<evidence type="ECO:0000256" key="5">
    <source>
        <dbReference type="ARBA" id="ARBA00022967"/>
    </source>
</evidence>
<keyword evidence="4 8" id="KW-0067">ATP-binding</keyword>
<accession>A0A4V3DUM2</accession>
<dbReference type="PROSITE" id="PS50893">
    <property type="entry name" value="ABC_TRANSPORTER_2"/>
    <property type="match status" value="1"/>
</dbReference>
<dbReference type="InterPro" id="IPR003439">
    <property type="entry name" value="ABC_transporter-like_ATP-bd"/>
</dbReference>
<keyword evidence="9" id="KW-1185">Reference proteome</keyword>
<dbReference type="PANTHER" id="PTHR42794">
    <property type="entry name" value="HEMIN IMPORT ATP-BINDING PROTEIN HMUV"/>
    <property type="match status" value="1"/>
</dbReference>
<organism evidence="8 9">
    <name type="scientific">Paludibacterium purpuratum</name>
    <dbReference type="NCBI Taxonomy" id="1144873"/>
    <lineage>
        <taxon>Bacteria</taxon>
        <taxon>Pseudomonadati</taxon>
        <taxon>Pseudomonadota</taxon>
        <taxon>Betaproteobacteria</taxon>
        <taxon>Neisseriales</taxon>
        <taxon>Chromobacteriaceae</taxon>
        <taxon>Paludibacterium</taxon>
    </lineage>
</organism>
<dbReference type="PANTHER" id="PTHR42794:SF1">
    <property type="entry name" value="HEMIN IMPORT ATP-BINDING PROTEIN HMUV"/>
    <property type="match status" value="1"/>
</dbReference>
<dbReference type="InterPro" id="IPR027417">
    <property type="entry name" value="P-loop_NTPase"/>
</dbReference>
<proteinExistence type="predicted"/>
<evidence type="ECO:0000259" key="7">
    <source>
        <dbReference type="PROSITE" id="PS50893"/>
    </source>
</evidence>
<dbReference type="AlphaFoldDB" id="A0A4V3DUM2"/>
<dbReference type="RefSeq" id="WP_133682906.1">
    <property type="nucleotide sequence ID" value="NZ_SNZP01000013.1"/>
</dbReference>
<dbReference type="EMBL" id="SNZP01000013">
    <property type="protein sequence ID" value="TDR73625.1"/>
    <property type="molecule type" value="Genomic_DNA"/>
</dbReference>
<comment type="function">
    <text evidence="6">Part of the ABC transporter complex HmuTUV involved in hemin import. Responsible for energy coupling to the transport system.</text>
</comment>
<keyword evidence="1" id="KW-0813">Transport</keyword>
<reference evidence="8 9" key="1">
    <citation type="submission" date="2019-03" db="EMBL/GenBank/DDBJ databases">
        <title>Genomic Encyclopedia of Type Strains, Phase III (KMG-III): the genomes of soil and plant-associated and newly described type strains.</title>
        <authorList>
            <person name="Whitman W."/>
        </authorList>
    </citation>
    <scope>NUCLEOTIDE SEQUENCE [LARGE SCALE GENOMIC DNA]</scope>
    <source>
        <strain evidence="8 9">CECT 8976</strain>
    </source>
</reference>
<keyword evidence="2" id="KW-0472">Membrane</keyword>
<dbReference type="Pfam" id="PF00005">
    <property type="entry name" value="ABC_tran"/>
    <property type="match status" value="1"/>
</dbReference>
<evidence type="ECO:0000256" key="2">
    <source>
        <dbReference type="ARBA" id="ARBA00022475"/>
    </source>
</evidence>
<keyword evidence="2" id="KW-1003">Cell membrane</keyword>
<protein>
    <submittedName>
        <fullName evidence="8">Iron complex transport system ATP-binding protein</fullName>
    </submittedName>
</protein>
<evidence type="ECO:0000256" key="1">
    <source>
        <dbReference type="ARBA" id="ARBA00022448"/>
    </source>
</evidence>
<feature type="domain" description="ABC transporter" evidence="7">
    <location>
        <begin position="3"/>
        <end position="239"/>
    </location>
</feature>
<evidence type="ECO:0000313" key="9">
    <source>
        <dbReference type="Proteomes" id="UP000295611"/>
    </source>
</evidence>
<evidence type="ECO:0000256" key="4">
    <source>
        <dbReference type="ARBA" id="ARBA00022840"/>
    </source>
</evidence>
<dbReference type="SUPFAM" id="SSF52540">
    <property type="entry name" value="P-loop containing nucleoside triphosphate hydrolases"/>
    <property type="match status" value="1"/>
</dbReference>
<keyword evidence="5" id="KW-1278">Translocase</keyword>
<dbReference type="OrthoDB" id="5296765at2"/>
<evidence type="ECO:0000313" key="8">
    <source>
        <dbReference type="EMBL" id="TDR73625.1"/>
    </source>
</evidence>
<gene>
    <name evidence="8" type="ORF">DFP86_113132</name>
</gene>
<name>A0A4V3DUM2_9NEIS</name>
<dbReference type="GO" id="GO:0016887">
    <property type="term" value="F:ATP hydrolysis activity"/>
    <property type="evidence" value="ECO:0007669"/>
    <property type="project" value="InterPro"/>
</dbReference>
<sequence>MTILLQLRHCRLTFGRHDFGPFSLAIGPGERVALLGPSGAGKSSLLRLMAGELPPCAGTVSLAGRDLADWSPSLLARQRAVLPQSHHVAFGLRAELVIALGRIGRDDECSSGGIVLAAAKLAACEHLLARRIDTLSGGEAARVHLARIFAQLWETEAGLILVDEPLAALDPGLQHRLSHRLDRFAHERGHAVVAVLHDINHAVRHFDRLLLLQAGRLADDLPARALEGDRLRALYGLPFGRVQASDGQVAWLPAAAAPIRANGT</sequence>
<comment type="caution">
    <text evidence="8">The sequence shown here is derived from an EMBL/GenBank/DDBJ whole genome shotgun (WGS) entry which is preliminary data.</text>
</comment>
<dbReference type="SMART" id="SM00382">
    <property type="entry name" value="AAA"/>
    <property type="match status" value="1"/>
</dbReference>
<evidence type="ECO:0000256" key="3">
    <source>
        <dbReference type="ARBA" id="ARBA00022741"/>
    </source>
</evidence>
<dbReference type="Proteomes" id="UP000295611">
    <property type="component" value="Unassembled WGS sequence"/>
</dbReference>
<dbReference type="GO" id="GO:0005524">
    <property type="term" value="F:ATP binding"/>
    <property type="evidence" value="ECO:0007669"/>
    <property type="project" value="UniProtKB-KW"/>
</dbReference>
<dbReference type="InterPro" id="IPR003593">
    <property type="entry name" value="AAA+_ATPase"/>
</dbReference>
<keyword evidence="3" id="KW-0547">Nucleotide-binding</keyword>
<dbReference type="CDD" id="cd03214">
    <property type="entry name" value="ABC_Iron-Siderophores_B12_Hemin"/>
    <property type="match status" value="1"/>
</dbReference>